<comment type="caution">
    <text evidence="1">The sequence shown here is derived from an EMBL/GenBank/DDBJ whole genome shotgun (WGS) entry which is preliminary data.</text>
</comment>
<evidence type="ECO:0000313" key="1">
    <source>
        <dbReference type="EMBL" id="KAG4304193.1"/>
    </source>
</evidence>
<sequence length="1069" mass="126150">MNIKFSDYDSIFSNNTVEECKEIQKKIEYYINKKKQEIHLVVKDNYYNLMNVANSIIKMETNFKIINEQFTKNINSFGEEKSHKSLINTNINFETPIDKNKLVYLHITKSLLYFPQLIRKLISASEYLSASILLYKIDSLNDQFKEIKNSSIFLNNIKIIESKKFLIKMIETEICNIVPEQNTHKIFSYLSSLNIIYKKTSLDIEKIFWEIRLKDISDVSFKINTGSNIFHVMLKKIIYTAIIGQYIFPEKFKDFMEIELKIDNLMISKHCHNCSEYIYILQHYKLEKQSFETNKLTQSNSDDIYFKWENDVLKIVRYNGLNCLSEIKTVDLLIEQWNNILIFFDEITFNTNKENIKLNLLISKLWRSTRIIFNKYINSIFKFSINTILELEEYINNQLRDMKMKNESFKSSTLFKINNKDWDSDIKSLISNKIQNPDFFVEKFKEKYSKIQKKLEKNSMIIIQKQQPSDIMLKNLKDTYEENNILHFHTKLVKDAYNRLSKNIGKIILFFLTSKSNNLSNSDINIICYFIKIIKLIKFSYPLGVDLNFFCNYYLKKLYKTLSLYIFLNKNVGKRLEIEIKNVISTKKLKILWENNQDFSPNHPSSEIVAIIQDIGLHIMTIGSDIFDRNAILILQCCFIDIIYSILENTFSTKISKDDYYKKYKDYKDNSNNLYHNIQNSQSTYIAITNQLQLYFDIKYLLMLFGNIDFKNKKLENINYIINYNTNDIIEKHETIKEFVIKYIEKTKTWFACRLWFLYSLAKNYKIQHKITIQKQINSYFHLYLQNKKNRHDTKKDSISLYSHIPTSTKILSTKSKNNSKFSMHQFDTYNLVSTLETTGFTHNQAVAVMRSIHALLINNLETAKTKFISRSNLENETHLFHASQSELKTEIQSMKKNEASTLRAETSALRKQLEILEQTLKEDLIALKNDVAIDVNDRKSSNKAEEKNIEIKIQELNNKFTIILGEIRAMLEKSKWDAARYGMFAIFIIAGFALIVVSMRETIQKKIQLIKPNQVSNKTHNEYQKKTIQKKIQLIKPNQVSNKTHNEPNSQTSEKILDNYALDIISLG</sequence>
<organism evidence="1 2">
    <name type="scientific">Pneumocystis oryctolagi</name>
    <dbReference type="NCBI Taxonomy" id="42067"/>
    <lineage>
        <taxon>Eukaryota</taxon>
        <taxon>Fungi</taxon>
        <taxon>Dikarya</taxon>
        <taxon>Ascomycota</taxon>
        <taxon>Taphrinomycotina</taxon>
        <taxon>Pneumocystomycetes</taxon>
        <taxon>Pneumocystaceae</taxon>
        <taxon>Pneumocystis</taxon>
    </lineage>
</organism>
<name>A0ACB7CB98_9ASCO</name>
<evidence type="ECO:0000313" key="2">
    <source>
        <dbReference type="Proteomes" id="UP000768646"/>
    </source>
</evidence>
<gene>
    <name evidence="1" type="ORF">PORY_002374</name>
</gene>
<reference evidence="1 2" key="1">
    <citation type="journal article" date="2021" name="Commun. Biol.">
        <title>Genomic insights into the host specific adaptation of the Pneumocystis genus.</title>
        <authorList>
            <person name="Cisse O.H."/>
            <person name="Ma L."/>
            <person name="Dekker J.P."/>
            <person name="Khil P.P."/>
            <person name="Youn J.-H."/>
            <person name="Brenchley J.M."/>
            <person name="Blair R."/>
            <person name="Pahar B."/>
            <person name="Chabe M."/>
            <person name="Van Rompay K.K.A."/>
            <person name="Keesler R."/>
            <person name="Sukura A."/>
            <person name="Hirsch V."/>
            <person name="Kutty G."/>
            <person name="Liu Y."/>
            <person name="Peng L."/>
            <person name="Chen J."/>
            <person name="Song J."/>
            <person name="Weissenbacher-Lang C."/>
            <person name="Xu J."/>
            <person name="Upham N.S."/>
            <person name="Stajich J.E."/>
            <person name="Cuomo C.A."/>
            <person name="Cushion M.T."/>
            <person name="Kovacs J.A."/>
        </authorList>
    </citation>
    <scope>NUCLEOTIDE SEQUENCE [LARGE SCALE GENOMIC DNA]</scope>
    <source>
        <strain evidence="1 2">RABM</strain>
    </source>
</reference>
<accession>A0ACB7CB98</accession>
<dbReference type="EMBL" id="JABTEG010000010">
    <property type="protein sequence ID" value="KAG4304193.1"/>
    <property type="molecule type" value="Genomic_DNA"/>
</dbReference>
<dbReference type="Proteomes" id="UP000768646">
    <property type="component" value="Unassembled WGS sequence"/>
</dbReference>
<protein>
    <submittedName>
        <fullName evidence="1">Uncharacterized protein</fullName>
    </submittedName>
</protein>
<proteinExistence type="predicted"/>
<keyword evidence="2" id="KW-1185">Reference proteome</keyword>